<dbReference type="NCBIfam" id="TIGR00996">
    <property type="entry name" value="Mtu_fam_mce"/>
    <property type="match status" value="1"/>
</dbReference>
<name>W5TJZ0_9NOCA</name>
<dbReference type="HOGENOM" id="CLU_044068_0_0_11"/>
<feature type="domain" description="Mce/MlaD" evidence="1">
    <location>
        <begin position="39"/>
        <end position="114"/>
    </location>
</feature>
<dbReference type="STRING" id="1415166.NONO_c46900"/>
<dbReference type="InterPro" id="IPR005693">
    <property type="entry name" value="Mce"/>
</dbReference>
<evidence type="ECO:0000313" key="2">
    <source>
        <dbReference type="EMBL" id="AHH19474.1"/>
    </source>
</evidence>
<keyword evidence="3" id="KW-1185">Reference proteome</keyword>
<reference evidence="2 3" key="1">
    <citation type="journal article" date="2014" name="Appl. Environ. Microbiol.">
        <title>Insights into the Microbial Degradation of Rubber and Gutta-Percha by Analysis of the Complete Genome of Nocardia nova SH22a.</title>
        <authorList>
            <person name="Luo Q."/>
            <person name="Hiessl S."/>
            <person name="Poehlein A."/>
            <person name="Daniel R."/>
            <person name="Steinbuchel A."/>
        </authorList>
    </citation>
    <scope>NUCLEOTIDE SEQUENCE [LARGE SCALE GENOMIC DNA]</scope>
    <source>
        <strain evidence="2">SH22a</strain>
    </source>
</reference>
<evidence type="ECO:0000259" key="1">
    <source>
        <dbReference type="Pfam" id="PF02470"/>
    </source>
</evidence>
<dbReference type="Pfam" id="PF02470">
    <property type="entry name" value="MlaD"/>
    <property type="match status" value="1"/>
</dbReference>
<accession>W5TJZ0</accession>
<proteinExistence type="predicted"/>
<protein>
    <submittedName>
        <fullName evidence="2">Mce family protein MceD</fullName>
    </submittedName>
</protein>
<dbReference type="InterPro" id="IPR052336">
    <property type="entry name" value="MlaD_Phospholipid_Transporter"/>
</dbReference>
<dbReference type="InterPro" id="IPR003399">
    <property type="entry name" value="Mce/MlaD"/>
</dbReference>
<gene>
    <name evidence="2" type="primary">mce9D</name>
    <name evidence="2" type="ORF">NONO_c46900</name>
</gene>
<dbReference type="EMBL" id="CP006850">
    <property type="protein sequence ID" value="AHH19474.1"/>
    <property type="molecule type" value="Genomic_DNA"/>
</dbReference>
<dbReference type="PATRIC" id="fig|1415166.3.peg.4823"/>
<sequence length="374" mass="39147">MRTMVWRSRFRRAIRLLALGAVVVAAATLPGCSNPVSGSRTITADFDNANGLYTGNAVSILGMRVGDIAAITPHGSGVRITLRVGRSISLPANVSAVTVSDSVLTDRHIELSPPYRGGPALPDPAALDRDHTRTPVEFDSLLSMADKLSTALAGDGSGNGPVADLLTTGSALTAGNGAGMRDALGQLSAALRMNGDGATTRDAVTKVVTNLDALTAAAARNDATVRDFGSGIRQLGDLFAREQLGTGDTGAQLNEILDRTTELLQRNRPAIAGLTGNANTVMTSLSDYNRNLAEFLDVFPLVTDNVYNAIDQRAGALRATVDLNRFLLDGQMVKEVCNLLGLRNLGCATGTMRDMGPDFGLTEILSAMAGVQPR</sequence>
<dbReference type="Proteomes" id="UP000019150">
    <property type="component" value="Chromosome"/>
</dbReference>
<dbReference type="RefSeq" id="WP_237754939.1">
    <property type="nucleotide sequence ID" value="NZ_CP006850.1"/>
</dbReference>
<dbReference type="AlphaFoldDB" id="W5TJZ0"/>
<dbReference type="PANTHER" id="PTHR33371">
    <property type="entry name" value="INTERMEMBRANE PHOSPHOLIPID TRANSPORT SYSTEM BINDING PROTEIN MLAD-RELATED"/>
    <property type="match status" value="1"/>
</dbReference>
<dbReference type="GO" id="GO:0005576">
    <property type="term" value="C:extracellular region"/>
    <property type="evidence" value="ECO:0007669"/>
    <property type="project" value="TreeGrafter"/>
</dbReference>
<organism evidence="2 3">
    <name type="scientific">Nocardia nova SH22a</name>
    <dbReference type="NCBI Taxonomy" id="1415166"/>
    <lineage>
        <taxon>Bacteria</taxon>
        <taxon>Bacillati</taxon>
        <taxon>Actinomycetota</taxon>
        <taxon>Actinomycetes</taxon>
        <taxon>Mycobacteriales</taxon>
        <taxon>Nocardiaceae</taxon>
        <taxon>Nocardia</taxon>
    </lineage>
</organism>
<evidence type="ECO:0000313" key="3">
    <source>
        <dbReference type="Proteomes" id="UP000019150"/>
    </source>
</evidence>
<dbReference type="KEGG" id="nno:NONO_c46900"/>
<dbReference type="eggNOG" id="COG1463">
    <property type="taxonomic scope" value="Bacteria"/>
</dbReference>
<dbReference type="PANTHER" id="PTHR33371:SF4">
    <property type="entry name" value="INTERMEMBRANE PHOSPHOLIPID TRANSPORT SYSTEM BINDING PROTEIN MLAD"/>
    <property type="match status" value="1"/>
</dbReference>